<organism evidence="1 2">
    <name type="scientific">Pelobates cultripes</name>
    <name type="common">Western spadefoot toad</name>
    <dbReference type="NCBI Taxonomy" id="61616"/>
    <lineage>
        <taxon>Eukaryota</taxon>
        <taxon>Metazoa</taxon>
        <taxon>Chordata</taxon>
        <taxon>Craniata</taxon>
        <taxon>Vertebrata</taxon>
        <taxon>Euteleostomi</taxon>
        <taxon>Amphibia</taxon>
        <taxon>Batrachia</taxon>
        <taxon>Anura</taxon>
        <taxon>Pelobatoidea</taxon>
        <taxon>Pelobatidae</taxon>
        <taxon>Pelobates</taxon>
    </lineage>
</organism>
<sequence>MAPSSLTCQPHGAQSQESLRWIRGAAALHGKVTHTHATEAVILRAEACGVEAEDLARQTEPAGGIQYVGPLESYSGVPAVGNGKWSEDRFLAAAKRTKSEGGKATRKR</sequence>
<accession>A0AAD1RPN4</accession>
<evidence type="ECO:0000313" key="2">
    <source>
        <dbReference type="Proteomes" id="UP001295444"/>
    </source>
</evidence>
<dbReference type="Proteomes" id="UP001295444">
    <property type="component" value="Chromosome 03"/>
</dbReference>
<gene>
    <name evidence="1" type="ORF">PECUL_23A042792</name>
</gene>
<dbReference type="EMBL" id="OW240914">
    <property type="protein sequence ID" value="CAH2275068.1"/>
    <property type="molecule type" value="Genomic_DNA"/>
</dbReference>
<name>A0AAD1RPN4_PELCU</name>
<dbReference type="AlphaFoldDB" id="A0AAD1RPN4"/>
<reference evidence="1" key="1">
    <citation type="submission" date="2022-03" db="EMBL/GenBank/DDBJ databases">
        <authorList>
            <person name="Alioto T."/>
            <person name="Alioto T."/>
            <person name="Gomez Garrido J."/>
        </authorList>
    </citation>
    <scope>NUCLEOTIDE SEQUENCE</scope>
</reference>
<proteinExistence type="predicted"/>
<evidence type="ECO:0000313" key="1">
    <source>
        <dbReference type="EMBL" id="CAH2275068.1"/>
    </source>
</evidence>
<keyword evidence="2" id="KW-1185">Reference proteome</keyword>
<protein>
    <submittedName>
        <fullName evidence="1">Uncharacterized protein</fullName>
    </submittedName>
</protein>